<evidence type="ECO:0000313" key="4">
    <source>
        <dbReference type="Proteomes" id="UP000008141"/>
    </source>
</evidence>
<dbReference type="AlphaFoldDB" id="E1ZJZ9"/>
<comment type="similarity">
    <text evidence="1">Belongs to the small Tim family.</text>
</comment>
<dbReference type="SUPFAM" id="SSF144122">
    <property type="entry name" value="Tim10-like"/>
    <property type="match status" value="1"/>
</dbReference>
<dbReference type="GO" id="GO:0015031">
    <property type="term" value="P:protein transport"/>
    <property type="evidence" value="ECO:0007669"/>
    <property type="project" value="UniProtKB-KW"/>
</dbReference>
<gene>
    <name evidence="3" type="ORF">CHLNCDRAFT_136201</name>
</gene>
<evidence type="ECO:0000313" key="3">
    <source>
        <dbReference type="EMBL" id="EFN53949.1"/>
    </source>
</evidence>
<dbReference type="RefSeq" id="XP_005846051.1">
    <property type="nucleotide sequence ID" value="XM_005845989.1"/>
</dbReference>
<dbReference type="OrthoDB" id="344165at2759"/>
<dbReference type="EMBL" id="GL433849">
    <property type="protein sequence ID" value="EFN53949.1"/>
    <property type="molecule type" value="Genomic_DNA"/>
</dbReference>
<comment type="subcellular location">
    <subcellularLocation>
        <location evidence="1">Mitochondrion inner membrane</location>
        <topology evidence="1">Peripheral membrane protein</topology>
        <orientation evidence="1">Intermembrane side</orientation>
    </subcellularLocation>
</comment>
<comment type="domain">
    <text evidence="1">The twin CX3C motif contains 4 conserved Cys residues that form 2 disulfide bonds in the mitochondrial intermembrane space.</text>
</comment>
<comment type="subunit">
    <text evidence="1">Heterohexamer.</text>
</comment>
<dbReference type="InParanoid" id="E1ZJZ9"/>
<dbReference type="eggNOG" id="KOG3489">
    <property type="taxonomic scope" value="Eukaryota"/>
</dbReference>
<keyword evidence="1" id="KW-1015">Disulfide bond</keyword>
<dbReference type="STRING" id="554065.E1ZJZ9"/>
<dbReference type="KEGG" id="cvr:CHLNCDRAFT_136201"/>
<comment type="function">
    <text evidence="1">Mitochondrial intermembrane chaperone that participates in the import and insertion of some multi-pass transmembrane proteins into the mitochondrial inner membrane. Also required for the transfer of beta-barrel precursors from the TOM complex to the sorting and assembly machinery (SAM complex) of the outer membrane. Acts as a chaperone-like protein that protects the hydrophobic precursors from aggregation and guide them through the mitochondrial intermembrane space.</text>
</comment>
<keyword evidence="1" id="KW-0999">Mitochondrion inner membrane</keyword>
<name>E1ZJZ9_CHLVA</name>
<feature type="domain" description="Tim10-like" evidence="2">
    <location>
        <begin position="14"/>
        <end position="86"/>
    </location>
</feature>
<dbReference type="InterPro" id="IPR035427">
    <property type="entry name" value="Tim10-like_dom_sf"/>
</dbReference>
<dbReference type="Pfam" id="PF02953">
    <property type="entry name" value="zf-Tim10_DDP"/>
    <property type="match status" value="1"/>
</dbReference>
<sequence>MASQKSTSPEMQNFLVQQQAKAQLQQTISRLTDECWAKCIGNPGTCGLLGSHSPSNYMSSKEQACMDNCARRFLESTQFVVKYFQAKANANQHSDF</sequence>
<dbReference type="Gene3D" id="1.10.287.810">
    <property type="entry name" value="Mitochondrial import inner membrane translocase subunit tim13 like domains"/>
    <property type="match status" value="1"/>
</dbReference>
<evidence type="ECO:0000259" key="2">
    <source>
        <dbReference type="Pfam" id="PF02953"/>
    </source>
</evidence>
<proteinExistence type="inferred from homology"/>
<reference evidence="3 4" key="1">
    <citation type="journal article" date="2010" name="Plant Cell">
        <title>The Chlorella variabilis NC64A genome reveals adaptation to photosymbiosis, coevolution with viruses, and cryptic sex.</title>
        <authorList>
            <person name="Blanc G."/>
            <person name="Duncan G."/>
            <person name="Agarkova I."/>
            <person name="Borodovsky M."/>
            <person name="Gurnon J."/>
            <person name="Kuo A."/>
            <person name="Lindquist E."/>
            <person name="Lucas S."/>
            <person name="Pangilinan J."/>
            <person name="Polle J."/>
            <person name="Salamov A."/>
            <person name="Terry A."/>
            <person name="Yamada T."/>
            <person name="Dunigan D.D."/>
            <person name="Grigoriev I.V."/>
            <person name="Claverie J.M."/>
            <person name="Van Etten J.L."/>
        </authorList>
    </citation>
    <scope>NUCLEOTIDE SEQUENCE [LARGE SCALE GENOMIC DNA]</scope>
    <source>
        <strain evidence="3 4">NC64A</strain>
    </source>
</reference>
<keyword evidence="1" id="KW-0472">Membrane</keyword>
<dbReference type="FunCoup" id="E1ZJZ9">
    <property type="interactions" value="1477"/>
</dbReference>
<keyword evidence="1" id="KW-0653">Protein transport</keyword>
<dbReference type="OMA" id="QATQVCL"/>
<dbReference type="GeneID" id="17353511"/>
<keyword evidence="4" id="KW-1185">Reference proteome</keyword>
<dbReference type="InterPro" id="IPR004217">
    <property type="entry name" value="Tim10-like"/>
</dbReference>
<accession>E1ZJZ9</accession>
<keyword evidence="1" id="KW-0811">Translocation</keyword>
<dbReference type="GO" id="GO:0005743">
    <property type="term" value="C:mitochondrial inner membrane"/>
    <property type="evidence" value="ECO:0007669"/>
    <property type="project" value="UniProtKB-SubCell"/>
</dbReference>
<keyword evidence="1" id="KW-0143">Chaperone</keyword>
<evidence type="ECO:0000256" key="1">
    <source>
        <dbReference type="RuleBase" id="RU367043"/>
    </source>
</evidence>
<organism evidence="4">
    <name type="scientific">Chlorella variabilis</name>
    <name type="common">Green alga</name>
    <dbReference type="NCBI Taxonomy" id="554065"/>
    <lineage>
        <taxon>Eukaryota</taxon>
        <taxon>Viridiplantae</taxon>
        <taxon>Chlorophyta</taxon>
        <taxon>core chlorophytes</taxon>
        <taxon>Trebouxiophyceae</taxon>
        <taxon>Chlorellales</taxon>
        <taxon>Chlorellaceae</taxon>
        <taxon>Chlorella clade</taxon>
        <taxon>Chlorella</taxon>
    </lineage>
</organism>
<dbReference type="Proteomes" id="UP000008141">
    <property type="component" value="Unassembled WGS sequence"/>
</dbReference>
<protein>
    <recommendedName>
        <fullName evidence="1">Mitochondrial import inner membrane translocase subunit</fullName>
    </recommendedName>
</protein>
<keyword evidence="1" id="KW-0496">Mitochondrion</keyword>
<keyword evidence="1" id="KW-0813">Transport</keyword>